<dbReference type="Gene3D" id="3.40.50.300">
    <property type="entry name" value="P-loop containing nucleotide triphosphate hydrolases"/>
    <property type="match status" value="1"/>
</dbReference>
<dbReference type="GO" id="GO:0016887">
    <property type="term" value="F:ATP hydrolysis activity"/>
    <property type="evidence" value="ECO:0007669"/>
    <property type="project" value="InterPro"/>
</dbReference>
<feature type="compositionally biased region" description="Polar residues" evidence="1">
    <location>
        <begin position="42"/>
        <end position="62"/>
    </location>
</feature>
<reference evidence="3" key="1">
    <citation type="submission" date="2022-07" db="EMBL/GenBank/DDBJ databases">
        <title>Genome Sequence of Xylaria arbuscula.</title>
        <authorList>
            <person name="Buettner E."/>
        </authorList>
    </citation>
    <scope>NUCLEOTIDE SEQUENCE</scope>
    <source>
        <strain evidence="3">VT107</strain>
    </source>
</reference>
<feature type="region of interest" description="Disordered" evidence="1">
    <location>
        <begin position="42"/>
        <end position="78"/>
    </location>
</feature>
<proteinExistence type="predicted"/>
<sequence length="867" mass="98117">MASADLGDDVSTSIDVQITATSEVDTVIIDGTPDQKPIAVEVSNSQVDVAEPQISTAPSQQNEKNEGGKDDPKRQPSWKGEARLYCTKNGRPHSVLVDFGYSKCPKCEEDLTQPELISEKPAEKGGDEQEASSSPRVSFMIEYQDQGGNKITSEPWGKPFDLQSARGTKVKEPIFEVVTVLATTIPEDKYRFRSEVKDMMDEGILNNAKIGITLTGAKMVIKSAEIVEAISKAVAYYPSVDMEGDTITIYEPYPLIAHHIEQLETYGKSLQGSVPEEPTTQVASGQPSDQPESASANPQDTRADIDVLLDYVKKSTYKSDIRDEQSRYENGMTCTFRMLWLLFKPGDTVYSETGNSLAAYVVSRVEMDGGILSPSTRKDPYKIHMWCLDFDGRFVGRRTEMVTIPKFEGERAITSLKVFPCEYLDRTDEGVMRQRLEQHGKKWYESLVGRQVFHAGSLADSRNKSYHGRVYVDSVSYYSEEPSDAPEVGKIEDMGKNLPKCYCDKCQGQRPHPPKNFRWEAYDVLDPFQHRNLETDGSSEPPNHRYLLCNRYIWGLMLKSRTWARLEVANCKPPTPNTRAIEHLVMPEERKTMIKALVQRFTSDGTKSKGSKPWLADHMQNKGEGQIFLLHGGPGVGKTFCIAEYTGRPLLALTGGDIGTDENKAEENLAKWFKLSETWGAVMLIDEADVYLERRELGDLKRNSLVSVFLRCVEYYRGILFLTTNRVGTFDDAFMSRIHIVIAYENLGPNEKAKIWKQFFNKLSEDRQDMIVKARAKKYVLEEESLTKLDWNGREIRNAFQTAVALADYRFQQKRDKEDDDVPVLDQTDFEQVLDMTSQFKDYVEKVHGASMDERAFSIRARLASQQ</sequence>
<feature type="compositionally biased region" description="Basic and acidic residues" evidence="1">
    <location>
        <begin position="63"/>
        <end position="74"/>
    </location>
</feature>
<dbReference type="InterPro" id="IPR027417">
    <property type="entry name" value="P-loop_NTPase"/>
</dbReference>
<keyword evidence="4" id="KW-1185">Reference proteome</keyword>
<evidence type="ECO:0000313" key="4">
    <source>
        <dbReference type="Proteomes" id="UP001148614"/>
    </source>
</evidence>
<dbReference type="GO" id="GO:0005524">
    <property type="term" value="F:ATP binding"/>
    <property type="evidence" value="ECO:0007669"/>
    <property type="project" value="InterPro"/>
</dbReference>
<dbReference type="Pfam" id="PF00004">
    <property type="entry name" value="AAA"/>
    <property type="match status" value="1"/>
</dbReference>
<dbReference type="PANTHER" id="PTHR46411:SF4">
    <property type="entry name" value="AAA+ ATPASE DOMAIN-CONTAINING PROTEIN"/>
    <property type="match status" value="1"/>
</dbReference>
<dbReference type="InterPro" id="IPR003593">
    <property type="entry name" value="AAA+_ATPase"/>
</dbReference>
<dbReference type="SMART" id="SM00382">
    <property type="entry name" value="AAA"/>
    <property type="match status" value="1"/>
</dbReference>
<organism evidence="3 4">
    <name type="scientific">Xylaria arbuscula</name>
    <dbReference type="NCBI Taxonomy" id="114810"/>
    <lineage>
        <taxon>Eukaryota</taxon>
        <taxon>Fungi</taxon>
        <taxon>Dikarya</taxon>
        <taxon>Ascomycota</taxon>
        <taxon>Pezizomycotina</taxon>
        <taxon>Sordariomycetes</taxon>
        <taxon>Xylariomycetidae</taxon>
        <taxon>Xylariales</taxon>
        <taxon>Xylariaceae</taxon>
        <taxon>Xylaria</taxon>
    </lineage>
</organism>
<protein>
    <recommendedName>
        <fullName evidence="2">AAA+ ATPase domain-containing protein</fullName>
    </recommendedName>
</protein>
<evidence type="ECO:0000259" key="2">
    <source>
        <dbReference type="SMART" id="SM00382"/>
    </source>
</evidence>
<feature type="region of interest" description="Disordered" evidence="1">
    <location>
        <begin position="115"/>
        <end position="136"/>
    </location>
</feature>
<dbReference type="PANTHER" id="PTHR46411">
    <property type="entry name" value="FAMILY ATPASE, PUTATIVE-RELATED"/>
    <property type="match status" value="1"/>
</dbReference>
<feature type="domain" description="AAA+ ATPase" evidence="2">
    <location>
        <begin position="624"/>
        <end position="746"/>
    </location>
</feature>
<evidence type="ECO:0000313" key="3">
    <source>
        <dbReference type="EMBL" id="KAJ3568239.1"/>
    </source>
</evidence>
<gene>
    <name evidence="3" type="ORF">NPX13_g6491</name>
</gene>
<dbReference type="SUPFAM" id="SSF52540">
    <property type="entry name" value="P-loop containing nucleoside triphosphate hydrolases"/>
    <property type="match status" value="1"/>
</dbReference>
<feature type="compositionally biased region" description="Basic and acidic residues" evidence="1">
    <location>
        <begin position="117"/>
        <end position="127"/>
    </location>
</feature>
<dbReference type="InterPro" id="IPR056599">
    <property type="entry name" value="AAA_lid_fung"/>
</dbReference>
<evidence type="ECO:0000256" key="1">
    <source>
        <dbReference type="SAM" id="MobiDB-lite"/>
    </source>
</evidence>
<dbReference type="VEuPathDB" id="FungiDB:F4678DRAFT_420118"/>
<dbReference type="Pfam" id="PF23232">
    <property type="entry name" value="AAA_lid_13"/>
    <property type="match status" value="1"/>
</dbReference>
<dbReference type="Proteomes" id="UP001148614">
    <property type="component" value="Unassembled WGS sequence"/>
</dbReference>
<comment type="caution">
    <text evidence="3">The sequence shown here is derived from an EMBL/GenBank/DDBJ whole genome shotgun (WGS) entry which is preliminary data.</text>
</comment>
<dbReference type="EMBL" id="JANPWZ010001157">
    <property type="protein sequence ID" value="KAJ3568239.1"/>
    <property type="molecule type" value="Genomic_DNA"/>
</dbReference>
<dbReference type="AlphaFoldDB" id="A0A9W8NCS4"/>
<accession>A0A9W8NCS4</accession>
<dbReference type="InterPro" id="IPR054289">
    <property type="entry name" value="DUF7025"/>
</dbReference>
<feature type="region of interest" description="Disordered" evidence="1">
    <location>
        <begin position="270"/>
        <end position="299"/>
    </location>
</feature>
<dbReference type="InterPro" id="IPR003959">
    <property type="entry name" value="ATPase_AAA_core"/>
</dbReference>
<name>A0A9W8NCS4_9PEZI</name>
<dbReference type="Pfam" id="PF22942">
    <property type="entry name" value="DUF7025"/>
    <property type="match status" value="1"/>
</dbReference>